<dbReference type="Gene3D" id="1.10.510.10">
    <property type="entry name" value="Transferase(Phosphotransferase) domain 1"/>
    <property type="match status" value="1"/>
</dbReference>
<evidence type="ECO:0000256" key="6">
    <source>
        <dbReference type="PROSITE-ProRule" id="PRU10141"/>
    </source>
</evidence>
<feature type="region of interest" description="Disordered" evidence="8">
    <location>
        <begin position="1131"/>
        <end position="1249"/>
    </location>
</feature>
<feature type="region of interest" description="Disordered" evidence="8">
    <location>
        <begin position="176"/>
        <end position="203"/>
    </location>
</feature>
<feature type="domain" description="Protein kinase" evidence="9">
    <location>
        <begin position="811"/>
        <end position="1102"/>
    </location>
</feature>
<sequence length="1346" mass="149902">MGHRKSEASAVPRPAARAARRETRCACNTAEACVSCQFCLERHCVCTATDVGVAPRRLREVCRESRACDCRLPADGASRCELCLGCRQQSADALSHCRCRQHQELARQRRWRRGSAVGGTDDSACLCFSLALEKDPIDGQDAERAKSYRQHRRRRIMKIKRNAGLLSVDSLFDRKVRTQAPRDQRNPSDDVDDDEDDDDDDDQQLHPEAEEVLSVLHRSVVHGFRRPYLEHGFSTSTRWQHATTHLESIEPNPFTELNDENDNGPTGRFMMSEDVLTRTLENAAYTQDRNETMPSEELVDFLMFAASVKANHLPELLGTFDDSAAVAIGVVIEEYVRQLVQDHVVRPRAAVDAMAKMSDDSSLLTEYPAALWGTATAPSAQLFACTALEGFDWSVVHQLSATTSEDAVIETLTKRLAKDYLSVPGLGRTESVVSMVPVARPHHVARVEMWTREIVKREHATSLAALQTTSRTAKKRKRSLPGDTSALKISAHASGITGEAVYRYELARDVAKQYRATIASDGFVSREDAEQAIAKLSRTLAAENERIPRQIRQAIEAAQRAEEERRKGELGLDNPVVSELYEQLRHQVQEYKASRPDGNTIFDPSDPIVSELYDQLRGQVKAYKARQSGELVDSHEDEGNDDPNEAIMSELYEQLRQQVSEYKATHKRPKRRRRWIIPQGAEPSAREPEEIANASVGSETDGDVIDVEVDSESDVEIESDSEVDSETDSASDQAGDEGEGEGEGDTEDDEQSVSEADEEDDAQANTVVDSGVAIEDADTMTEAEEERTAEGAERDDAGCILRHNSVDMNKYEVLGVIGEGAYGVVLKCRNRETSEVVAIKKFKENEDDDPMVRKTTLREVKMLRLLKHPNIVALKEAFRRKGRLYLVFEYVEKNLLEVLEEKPNGIDAELVRQYVFQLCCAIHHCHTNGVIHRDIKPENLLVNVSNGDHSLRLCDFGFARSLGSAGGMAHELTEYVATRWYRAPELLLGDTKYTKSVDIWAIGCIMGELVEGQPVFPGESEIDQLYVIQKTLGPLSKRHMELFATNPRFSGMKMPDVKHPETLQRKYCGRLSKRGLQFLEMALQLNAEERLTSEDCLRHPYFDGLNGSSAAAPSVPAEVKPLPLAFLGDKEEEASENETAADHAVESSLKGGERSFRLPHKAEDKHSGTAVKDKSSRKTGRKSRAHRKSQPQLESYGHDDLQLAKDEDETLATGRRKERKRQQLPRAPTGSRKKMEASPQPSGMLGMMRPVSRQSLSQGVPVAASTGLRYLPHLSASGAADSGFVVGSTAAGLHQGGCVDDGRKDEDLYNYPVYPQPHPQPQLSKKAPKKCRDRGFVDPYEEMDCS</sequence>
<reference evidence="10" key="1">
    <citation type="submission" date="2021-12" db="EMBL/GenBank/DDBJ databases">
        <title>Prjna785345.</title>
        <authorList>
            <person name="Rujirawat T."/>
            <person name="Krajaejun T."/>
        </authorList>
    </citation>
    <scope>NUCLEOTIDE SEQUENCE</scope>
    <source>
        <strain evidence="10">Pi057C3</strain>
    </source>
</reference>
<evidence type="ECO:0000259" key="9">
    <source>
        <dbReference type="PROSITE" id="PS50011"/>
    </source>
</evidence>
<dbReference type="InterPro" id="IPR008271">
    <property type="entry name" value="Ser/Thr_kinase_AS"/>
</dbReference>
<accession>A0AAD5QA95</accession>
<dbReference type="PROSITE" id="PS00108">
    <property type="entry name" value="PROTEIN_KINASE_ST"/>
    <property type="match status" value="1"/>
</dbReference>
<evidence type="ECO:0000256" key="2">
    <source>
        <dbReference type="ARBA" id="ARBA00022679"/>
    </source>
</evidence>
<dbReference type="CDD" id="cd07833">
    <property type="entry name" value="STKc_CDKL"/>
    <property type="match status" value="1"/>
</dbReference>
<feature type="compositionally biased region" description="Basic and acidic residues" evidence="8">
    <location>
        <begin position="176"/>
        <end position="188"/>
    </location>
</feature>
<keyword evidence="2" id="KW-0808">Transferase</keyword>
<feature type="compositionally biased region" description="Acidic residues" evidence="8">
    <location>
        <begin position="635"/>
        <end position="644"/>
    </location>
</feature>
<dbReference type="InterPro" id="IPR050117">
    <property type="entry name" value="MAPK"/>
</dbReference>
<feature type="compositionally biased region" description="Acidic residues" evidence="8">
    <location>
        <begin position="189"/>
        <end position="202"/>
    </location>
</feature>
<dbReference type="Pfam" id="PF00069">
    <property type="entry name" value="Pkinase"/>
    <property type="match status" value="1"/>
</dbReference>
<dbReference type="PROSITE" id="PS00107">
    <property type="entry name" value="PROTEIN_KINASE_ATP"/>
    <property type="match status" value="1"/>
</dbReference>
<dbReference type="FunFam" id="1.10.510.10:FF:000624">
    <property type="entry name" value="Mitogen-activated protein kinase"/>
    <property type="match status" value="1"/>
</dbReference>
<evidence type="ECO:0000256" key="4">
    <source>
        <dbReference type="ARBA" id="ARBA00022777"/>
    </source>
</evidence>
<feature type="compositionally biased region" description="Basic residues" evidence="8">
    <location>
        <begin position="1214"/>
        <end position="1223"/>
    </location>
</feature>
<protein>
    <recommendedName>
        <fullName evidence="9">Protein kinase domain-containing protein</fullName>
    </recommendedName>
</protein>
<feature type="region of interest" description="Disordered" evidence="8">
    <location>
        <begin position="625"/>
        <end position="644"/>
    </location>
</feature>
<keyword evidence="11" id="KW-1185">Reference proteome</keyword>
<feature type="compositionally biased region" description="Basic residues" evidence="8">
    <location>
        <begin position="1177"/>
        <end position="1189"/>
    </location>
</feature>
<evidence type="ECO:0000256" key="7">
    <source>
        <dbReference type="SAM" id="Coils"/>
    </source>
</evidence>
<dbReference type="PANTHER" id="PTHR24055">
    <property type="entry name" value="MITOGEN-ACTIVATED PROTEIN KINASE"/>
    <property type="match status" value="1"/>
</dbReference>
<evidence type="ECO:0000256" key="8">
    <source>
        <dbReference type="SAM" id="MobiDB-lite"/>
    </source>
</evidence>
<dbReference type="GO" id="GO:0005524">
    <property type="term" value="F:ATP binding"/>
    <property type="evidence" value="ECO:0007669"/>
    <property type="project" value="UniProtKB-UniRule"/>
</dbReference>
<feature type="compositionally biased region" description="Acidic residues" evidence="8">
    <location>
        <begin position="775"/>
        <end position="785"/>
    </location>
</feature>
<dbReference type="InterPro" id="IPR017441">
    <property type="entry name" value="Protein_kinase_ATP_BS"/>
</dbReference>
<dbReference type="GO" id="GO:0004674">
    <property type="term" value="F:protein serine/threonine kinase activity"/>
    <property type="evidence" value="ECO:0007669"/>
    <property type="project" value="UniProtKB-KW"/>
</dbReference>
<evidence type="ECO:0000256" key="1">
    <source>
        <dbReference type="ARBA" id="ARBA00022527"/>
    </source>
</evidence>
<dbReference type="SMART" id="SM00220">
    <property type="entry name" value="S_TKc"/>
    <property type="match status" value="1"/>
</dbReference>
<evidence type="ECO:0000256" key="5">
    <source>
        <dbReference type="ARBA" id="ARBA00022840"/>
    </source>
</evidence>
<feature type="compositionally biased region" description="Basic and acidic residues" evidence="8">
    <location>
        <begin position="1140"/>
        <end position="1176"/>
    </location>
</feature>
<dbReference type="InterPro" id="IPR000719">
    <property type="entry name" value="Prot_kinase_dom"/>
</dbReference>
<feature type="region of interest" description="Disordered" evidence="8">
    <location>
        <begin position="661"/>
        <end position="796"/>
    </location>
</feature>
<evidence type="ECO:0000313" key="10">
    <source>
        <dbReference type="EMBL" id="KAJ0408356.1"/>
    </source>
</evidence>
<feature type="compositionally biased region" description="Basic residues" evidence="8">
    <location>
        <begin position="665"/>
        <end position="675"/>
    </location>
</feature>
<feature type="coiled-coil region" evidence="7">
    <location>
        <begin position="526"/>
        <end position="564"/>
    </location>
</feature>
<feature type="compositionally biased region" description="Basic and acidic residues" evidence="8">
    <location>
        <begin position="786"/>
        <end position="796"/>
    </location>
</feature>
<keyword evidence="3 6" id="KW-0547">Nucleotide-binding</keyword>
<gene>
    <name evidence="10" type="ORF">P43SY_003082</name>
</gene>
<feature type="binding site" evidence="6">
    <location>
        <position position="841"/>
    </location>
    <ligand>
        <name>ATP</name>
        <dbReference type="ChEBI" id="CHEBI:30616"/>
    </ligand>
</feature>
<keyword evidence="7" id="KW-0175">Coiled coil</keyword>
<name>A0AAD5QA95_PYTIN</name>
<keyword evidence="4" id="KW-0418">Kinase</keyword>
<feature type="compositionally biased region" description="Basic and acidic residues" evidence="8">
    <location>
        <begin position="1196"/>
        <end position="1205"/>
    </location>
</feature>
<dbReference type="SUPFAM" id="SSF56112">
    <property type="entry name" value="Protein kinase-like (PK-like)"/>
    <property type="match status" value="1"/>
</dbReference>
<feature type="compositionally biased region" description="Acidic residues" evidence="8">
    <location>
        <begin position="700"/>
        <end position="762"/>
    </location>
</feature>
<feature type="region of interest" description="Disordered" evidence="8">
    <location>
        <begin position="1296"/>
        <end position="1332"/>
    </location>
</feature>
<dbReference type="EMBL" id="JAKCXM010000012">
    <property type="protein sequence ID" value="KAJ0408356.1"/>
    <property type="molecule type" value="Genomic_DNA"/>
</dbReference>
<dbReference type="Gene3D" id="3.30.200.20">
    <property type="entry name" value="Phosphorylase Kinase, domain 1"/>
    <property type="match status" value="1"/>
</dbReference>
<dbReference type="PROSITE" id="PS50011">
    <property type="entry name" value="PROTEIN_KINASE_DOM"/>
    <property type="match status" value="1"/>
</dbReference>
<keyword evidence="1" id="KW-0723">Serine/threonine-protein kinase</keyword>
<evidence type="ECO:0000256" key="3">
    <source>
        <dbReference type="ARBA" id="ARBA00022741"/>
    </source>
</evidence>
<evidence type="ECO:0000313" key="11">
    <source>
        <dbReference type="Proteomes" id="UP001209570"/>
    </source>
</evidence>
<organism evidence="10 11">
    <name type="scientific">Pythium insidiosum</name>
    <name type="common">Pythiosis disease agent</name>
    <dbReference type="NCBI Taxonomy" id="114742"/>
    <lineage>
        <taxon>Eukaryota</taxon>
        <taxon>Sar</taxon>
        <taxon>Stramenopiles</taxon>
        <taxon>Oomycota</taxon>
        <taxon>Peronosporomycetes</taxon>
        <taxon>Pythiales</taxon>
        <taxon>Pythiaceae</taxon>
        <taxon>Pythium</taxon>
    </lineage>
</organism>
<comment type="caution">
    <text evidence="10">The sequence shown here is derived from an EMBL/GenBank/DDBJ whole genome shotgun (WGS) entry which is preliminary data.</text>
</comment>
<dbReference type="Proteomes" id="UP001209570">
    <property type="component" value="Unassembled WGS sequence"/>
</dbReference>
<dbReference type="InterPro" id="IPR011009">
    <property type="entry name" value="Kinase-like_dom_sf"/>
</dbReference>
<proteinExistence type="predicted"/>
<keyword evidence="5 6" id="KW-0067">ATP-binding</keyword>
<dbReference type="FunFam" id="3.30.200.20:FF:000171">
    <property type="entry name" value="Putative cyclin-dependent kinase-like 5"/>
    <property type="match status" value="1"/>
</dbReference>